<feature type="region of interest" description="Disordered" evidence="1">
    <location>
        <begin position="20"/>
        <end position="49"/>
    </location>
</feature>
<dbReference type="Gene3D" id="1.10.10.10">
    <property type="entry name" value="Winged helix-like DNA-binding domain superfamily/Winged helix DNA-binding domain"/>
    <property type="match status" value="2"/>
</dbReference>
<feature type="domain" description="Putative host cell surface-exposed lipoprotein Ltp-like HTH region" evidence="2">
    <location>
        <begin position="169"/>
        <end position="210"/>
    </location>
</feature>
<protein>
    <recommendedName>
        <fullName evidence="2">Putative host cell surface-exposed lipoprotein Ltp-like HTH region domain-containing protein</fullName>
    </recommendedName>
</protein>
<name>I4A9Y1_DESDJ</name>
<dbReference type="AlphaFoldDB" id="I4A9Y1"/>
<feature type="compositionally biased region" description="Basic and acidic residues" evidence="1">
    <location>
        <begin position="31"/>
        <end position="49"/>
    </location>
</feature>
<dbReference type="eggNOG" id="COG3064">
    <property type="taxonomic scope" value="Bacteria"/>
</dbReference>
<dbReference type="Pfam" id="PF07553">
    <property type="entry name" value="Lipoprotein_Ltp"/>
    <property type="match status" value="2"/>
</dbReference>
<accession>I4A9Y1</accession>
<evidence type="ECO:0000259" key="2">
    <source>
        <dbReference type="Pfam" id="PF07553"/>
    </source>
</evidence>
<dbReference type="STRING" id="756499.Desde_2431"/>
<dbReference type="HOGENOM" id="CLU_1068435_0_0_9"/>
<evidence type="ECO:0000256" key="1">
    <source>
        <dbReference type="SAM" id="MobiDB-lite"/>
    </source>
</evidence>
<feature type="domain" description="Putative host cell surface-exposed lipoprotein Ltp-like HTH region" evidence="2">
    <location>
        <begin position="214"/>
        <end position="258"/>
    </location>
</feature>
<dbReference type="Proteomes" id="UP000006053">
    <property type="component" value="Chromosome"/>
</dbReference>
<dbReference type="KEGG" id="ddh:Desde_2431"/>
<dbReference type="EMBL" id="CP003348">
    <property type="protein sequence ID" value="AFM00766.1"/>
    <property type="molecule type" value="Genomic_DNA"/>
</dbReference>
<dbReference type="InterPro" id="IPR011434">
    <property type="entry name" value="Ltp-like_HTH"/>
</dbReference>
<evidence type="ECO:0000313" key="3">
    <source>
        <dbReference type="EMBL" id="AFM00766.1"/>
    </source>
</evidence>
<reference evidence="4" key="1">
    <citation type="submission" date="2012-06" db="EMBL/GenBank/DDBJ databases">
        <title>Complete sequence of Desulfitobacterium dehalogenans ATCC 51507.</title>
        <authorList>
            <person name="Lucas S."/>
            <person name="Han J."/>
            <person name="Lapidus A."/>
            <person name="Cheng J.-F."/>
            <person name="Goodwin L."/>
            <person name="Pitluck S."/>
            <person name="Peters L."/>
            <person name="Ovchinnikova G."/>
            <person name="Teshima H."/>
            <person name="Detter J.C."/>
            <person name="Han C."/>
            <person name="Tapia R."/>
            <person name="Land M."/>
            <person name="Hauser L."/>
            <person name="Kyrpides N."/>
            <person name="Ivanova N."/>
            <person name="Pagani I."/>
            <person name="Kruse T."/>
            <person name="de Vos W.M."/>
            <person name="Smidt H."/>
            <person name="Woyke T."/>
        </authorList>
    </citation>
    <scope>NUCLEOTIDE SEQUENCE [LARGE SCALE GENOMIC DNA]</scope>
    <source>
        <strain evidence="4">ATCC 51507 / DSM 9161 / JW/IU-DC1</strain>
    </source>
</reference>
<sequence>MAALCMIALLTGCGSDDAAKVKQDNSVQQKETQKEAQKEPTQDELNEQLKKEAVPANFTEIDSYRIAKDTKLTAKGEVTSIEKDGALGVFTLTTTEGDGYGMYSITNFSSAEVSEGDNVEIWGVYSDKNNVGMPSITATIIEKAERKKGFQEENPVKKPEKQVTETLSQKNAVAMANDYLDYTAFSKSGLIEQLEYEGFSNEDATYAVNKISVDWKEQAVNMANDYLDYTSFSRSGLIEQLEYEGFSNEDAVYAVDQIGL</sequence>
<gene>
    <name evidence="3" type="ordered locus">Desde_2431</name>
</gene>
<organism evidence="3 4">
    <name type="scientific">Desulfitobacterium dehalogenans (strain ATCC 51507 / DSM 9161 / JW/IU-DC1)</name>
    <dbReference type="NCBI Taxonomy" id="756499"/>
    <lineage>
        <taxon>Bacteria</taxon>
        <taxon>Bacillati</taxon>
        <taxon>Bacillota</taxon>
        <taxon>Clostridia</taxon>
        <taxon>Eubacteriales</taxon>
        <taxon>Desulfitobacteriaceae</taxon>
        <taxon>Desulfitobacterium</taxon>
    </lineage>
</organism>
<proteinExistence type="predicted"/>
<dbReference type="InterPro" id="IPR036388">
    <property type="entry name" value="WH-like_DNA-bd_sf"/>
</dbReference>
<reference evidence="3 4" key="2">
    <citation type="journal article" date="2015" name="J. Bacteriol.">
        <title>Genomic, proteomic, and biochemical analysis of the organohalide respiratory pathway in Desulfitobacterium dehalogenans.</title>
        <authorList>
            <person name="Kruse T."/>
            <person name="van de Pas B.A."/>
            <person name="Atteia A."/>
            <person name="Krab K."/>
            <person name="Hagen W.R."/>
            <person name="Goodwin L."/>
            <person name="Chain P."/>
            <person name="Boeren S."/>
            <person name="Maphosa F."/>
            <person name="Schraa G."/>
            <person name="de Vos W.M."/>
            <person name="van der Oost J."/>
            <person name="Smidt H."/>
            <person name="Stams A.J."/>
        </authorList>
    </citation>
    <scope>NUCLEOTIDE SEQUENCE [LARGE SCALE GENOMIC DNA]</scope>
    <source>
        <strain evidence="4">ATCC 51507 / DSM 9161 / JW/IU-DC1</strain>
    </source>
</reference>
<evidence type="ECO:0000313" key="4">
    <source>
        <dbReference type="Proteomes" id="UP000006053"/>
    </source>
</evidence>
<keyword evidence="4" id="KW-1185">Reference proteome</keyword>